<reference evidence="1 2" key="1">
    <citation type="journal article" date="2022" name="bioRxiv">
        <title>The genome of the oomycete Peronosclerospora sorghi, a cosmopolitan pathogen of maize and sorghum, is inflated with dispersed pseudogenes.</title>
        <authorList>
            <person name="Fletcher K."/>
            <person name="Martin F."/>
            <person name="Isakeit T."/>
            <person name="Cavanaugh K."/>
            <person name="Magill C."/>
            <person name="Michelmore R."/>
        </authorList>
    </citation>
    <scope>NUCLEOTIDE SEQUENCE [LARGE SCALE GENOMIC DNA]</scope>
    <source>
        <strain evidence="1">P6</strain>
    </source>
</reference>
<keyword evidence="2" id="KW-1185">Reference proteome</keyword>
<dbReference type="EMBL" id="CM047580">
    <property type="protein sequence ID" value="KAI9921104.1"/>
    <property type="molecule type" value="Genomic_DNA"/>
</dbReference>
<evidence type="ECO:0000313" key="2">
    <source>
        <dbReference type="Proteomes" id="UP001163321"/>
    </source>
</evidence>
<proteinExistence type="predicted"/>
<accession>A0ACC0WQT6</accession>
<name>A0ACC0WQT6_9STRA</name>
<dbReference type="Proteomes" id="UP001163321">
    <property type="component" value="Chromosome 1"/>
</dbReference>
<protein>
    <submittedName>
        <fullName evidence="1">Uncharacterized protein</fullName>
    </submittedName>
</protein>
<sequence>MMTSVMFTFWCGFKNCSCLYRESLVLDFDLVSSRVIMTRLDENPPGTVTELGGEDVYVGVDFATETDDVVSTRCGGGPSGQPTIVFVFVSKWLFTTPKYDYLNSNPRRSEDKTVIARFMAFTASFVPHSRMFTPSVDNKIVPRSRSVPNPAATCKSCSFRADNCSTGNTRKP</sequence>
<evidence type="ECO:0000313" key="1">
    <source>
        <dbReference type="EMBL" id="KAI9921104.1"/>
    </source>
</evidence>
<organism evidence="1 2">
    <name type="scientific">Peronosclerospora sorghi</name>
    <dbReference type="NCBI Taxonomy" id="230839"/>
    <lineage>
        <taxon>Eukaryota</taxon>
        <taxon>Sar</taxon>
        <taxon>Stramenopiles</taxon>
        <taxon>Oomycota</taxon>
        <taxon>Peronosporomycetes</taxon>
        <taxon>Peronosporales</taxon>
        <taxon>Peronosporaceae</taxon>
        <taxon>Peronosclerospora</taxon>
    </lineage>
</organism>
<gene>
    <name evidence="1" type="ORF">PsorP6_000659</name>
</gene>
<comment type="caution">
    <text evidence="1">The sequence shown here is derived from an EMBL/GenBank/DDBJ whole genome shotgun (WGS) entry which is preliminary data.</text>
</comment>